<name>A0A4Q4Z9D2_9ACTN</name>
<dbReference type="EMBL" id="SDKM01000029">
    <property type="protein sequence ID" value="RYP83811.1"/>
    <property type="molecule type" value="Genomic_DNA"/>
</dbReference>
<comment type="caution">
    <text evidence="2">The sequence shown here is derived from an EMBL/GenBank/DDBJ whole genome shotgun (WGS) entry which is preliminary data.</text>
</comment>
<evidence type="ECO:0000313" key="3">
    <source>
        <dbReference type="Proteomes" id="UP000295198"/>
    </source>
</evidence>
<protein>
    <submittedName>
        <fullName evidence="2">Uncharacterized protein</fullName>
    </submittedName>
</protein>
<reference evidence="2 3" key="1">
    <citation type="submission" date="2019-01" db="EMBL/GenBank/DDBJ databases">
        <title>Nocardioides guangzhouensis sp. nov., an actinobacterium isolated from soil.</title>
        <authorList>
            <person name="Fu Y."/>
            <person name="Cai Y."/>
            <person name="Lin Z."/>
            <person name="Chen P."/>
        </authorList>
    </citation>
    <scope>NUCLEOTIDE SEQUENCE [LARGE SCALE GENOMIC DNA]</scope>
    <source>
        <strain evidence="2 3">130</strain>
    </source>
</reference>
<accession>A0A4Q4Z9D2</accession>
<sequence>MTPLQRIAMGLVVVVLDTVGGYDLLPDPLGWLLVLWGVAALPGTERGAPRAAAVVAGLVSVAGYPPAVHDRVADAEPALRWALDLPDLVFVLVLARGLHRLARPTDPRTAGRMRGIATASAALAVAPVLLFAGGADELLPWATLAVQLLWLWLVWNLFAAHAQNWVSPGADPSVRPGSGPETR</sequence>
<keyword evidence="3" id="KW-1185">Reference proteome</keyword>
<keyword evidence="1" id="KW-0472">Membrane</keyword>
<dbReference type="Proteomes" id="UP000295198">
    <property type="component" value="Unassembled WGS sequence"/>
</dbReference>
<feature type="transmembrane region" description="Helical" evidence="1">
    <location>
        <begin position="138"/>
        <end position="158"/>
    </location>
</feature>
<evidence type="ECO:0000313" key="2">
    <source>
        <dbReference type="EMBL" id="RYP83811.1"/>
    </source>
</evidence>
<dbReference type="RefSeq" id="WP_134719527.1">
    <property type="nucleotide sequence ID" value="NZ_SDKM01000029.1"/>
</dbReference>
<keyword evidence="1" id="KW-1133">Transmembrane helix</keyword>
<feature type="transmembrane region" description="Helical" evidence="1">
    <location>
        <begin position="115"/>
        <end position="132"/>
    </location>
</feature>
<keyword evidence="1" id="KW-0812">Transmembrane</keyword>
<evidence type="ECO:0000256" key="1">
    <source>
        <dbReference type="SAM" id="Phobius"/>
    </source>
</evidence>
<organism evidence="2 3">
    <name type="scientific">Nocardioides guangzhouensis</name>
    <dbReference type="NCBI Taxonomy" id="2497878"/>
    <lineage>
        <taxon>Bacteria</taxon>
        <taxon>Bacillati</taxon>
        <taxon>Actinomycetota</taxon>
        <taxon>Actinomycetes</taxon>
        <taxon>Propionibacteriales</taxon>
        <taxon>Nocardioidaceae</taxon>
        <taxon>Nocardioides</taxon>
    </lineage>
</organism>
<proteinExistence type="predicted"/>
<dbReference type="AlphaFoldDB" id="A0A4Q4Z9D2"/>
<gene>
    <name evidence="2" type="ORF">EKO23_18095</name>
</gene>